<evidence type="ECO:0000313" key="2">
    <source>
        <dbReference type="Proteomes" id="UP000655366"/>
    </source>
</evidence>
<dbReference type="Proteomes" id="UP000655366">
    <property type="component" value="Unassembled WGS sequence"/>
</dbReference>
<sequence length="65" mass="7036">MRDIGFIVIEFNQASGQPGIPYGSDVHPTLADAESAAETLRAETAAAGRRERYVVVELSVEDDGW</sequence>
<keyword evidence="2" id="KW-1185">Reference proteome</keyword>
<dbReference type="EMBL" id="JADNYM010000005">
    <property type="protein sequence ID" value="MBG0738617.1"/>
    <property type="molecule type" value="Genomic_DNA"/>
</dbReference>
<dbReference type="RefSeq" id="WP_196395575.1">
    <property type="nucleotide sequence ID" value="NZ_JADNYM010000005.1"/>
</dbReference>
<protein>
    <submittedName>
        <fullName evidence="1">Uncharacterized protein</fullName>
    </submittedName>
</protein>
<organism evidence="1 2">
    <name type="scientific">Arthrobacter terrae</name>
    <dbReference type="NCBI Taxonomy" id="2935737"/>
    <lineage>
        <taxon>Bacteria</taxon>
        <taxon>Bacillati</taxon>
        <taxon>Actinomycetota</taxon>
        <taxon>Actinomycetes</taxon>
        <taxon>Micrococcales</taxon>
        <taxon>Micrococcaceae</taxon>
        <taxon>Arthrobacter</taxon>
    </lineage>
</organism>
<accession>A0A931CKF4</accession>
<name>A0A931CKF4_9MICC</name>
<reference evidence="1 2" key="1">
    <citation type="submission" date="2020-11" db="EMBL/GenBank/DDBJ databases">
        <title>Arthrobacter antarcticus sp. nov., isolated from Antarctic Soil.</title>
        <authorList>
            <person name="Li J."/>
        </authorList>
    </citation>
    <scope>NUCLEOTIDE SEQUENCE [LARGE SCALE GENOMIC DNA]</scope>
    <source>
        <strain evidence="1 2">Z1-20</strain>
    </source>
</reference>
<gene>
    <name evidence="1" type="ORF">IV500_04175</name>
</gene>
<dbReference type="AlphaFoldDB" id="A0A931CKF4"/>
<evidence type="ECO:0000313" key="1">
    <source>
        <dbReference type="EMBL" id="MBG0738617.1"/>
    </source>
</evidence>
<comment type="caution">
    <text evidence="1">The sequence shown here is derived from an EMBL/GenBank/DDBJ whole genome shotgun (WGS) entry which is preliminary data.</text>
</comment>
<proteinExistence type="predicted"/>